<keyword evidence="6" id="KW-1185">Reference proteome</keyword>
<dbReference type="RefSeq" id="WP_161139461.1">
    <property type="nucleotide sequence ID" value="NZ_SPKJ01000010.1"/>
</dbReference>
<dbReference type="OrthoDB" id="8135527at2"/>
<dbReference type="EMBL" id="SPKJ01000010">
    <property type="protein sequence ID" value="MYZ47111.1"/>
    <property type="molecule type" value="Genomic_DNA"/>
</dbReference>
<accession>A0A964T273</accession>
<dbReference type="Proteomes" id="UP000773614">
    <property type="component" value="Unassembled WGS sequence"/>
</dbReference>
<evidence type="ECO:0000313" key="6">
    <source>
        <dbReference type="Proteomes" id="UP000773614"/>
    </source>
</evidence>
<reference evidence="5" key="1">
    <citation type="submission" date="2019-03" db="EMBL/GenBank/DDBJ databases">
        <title>Afifella sp. nov., isolated from activated sludge.</title>
        <authorList>
            <person name="Li Q."/>
            <person name="Liu Y."/>
        </authorList>
    </citation>
    <scope>NUCLEOTIDE SEQUENCE</scope>
    <source>
        <strain evidence="5">L72</strain>
    </source>
</reference>
<evidence type="ECO:0000256" key="1">
    <source>
        <dbReference type="ARBA" id="ARBA00004418"/>
    </source>
</evidence>
<dbReference type="PANTHER" id="PTHR30024">
    <property type="entry name" value="ALIPHATIC SULFONATES-BINDING PROTEIN-RELATED"/>
    <property type="match status" value="1"/>
</dbReference>
<dbReference type="Gene3D" id="3.40.190.10">
    <property type="entry name" value="Periplasmic binding protein-like II"/>
    <property type="match status" value="2"/>
</dbReference>
<evidence type="ECO:0000256" key="3">
    <source>
        <dbReference type="ARBA" id="ARBA00022729"/>
    </source>
</evidence>
<name>A0A964T273_9HYPH</name>
<dbReference type="PANTHER" id="PTHR30024:SF47">
    <property type="entry name" value="TAURINE-BINDING PERIPLASMIC PROTEIN"/>
    <property type="match status" value="1"/>
</dbReference>
<organism evidence="5 6">
    <name type="scientific">Propylenella binzhouense</name>
    <dbReference type="NCBI Taxonomy" id="2555902"/>
    <lineage>
        <taxon>Bacteria</taxon>
        <taxon>Pseudomonadati</taxon>
        <taxon>Pseudomonadota</taxon>
        <taxon>Alphaproteobacteria</taxon>
        <taxon>Hyphomicrobiales</taxon>
        <taxon>Propylenellaceae</taxon>
        <taxon>Propylenella</taxon>
    </lineage>
</organism>
<comment type="similarity">
    <text evidence="2">Belongs to the bacterial solute-binding protein SsuA/TauA family.</text>
</comment>
<dbReference type="SUPFAM" id="SSF53850">
    <property type="entry name" value="Periplasmic binding protein-like II"/>
    <property type="match status" value="1"/>
</dbReference>
<evidence type="ECO:0000256" key="2">
    <source>
        <dbReference type="ARBA" id="ARBA00010742"/>
    </source>
</evidence>
<dbReference type="Pfam" id="PF13379">
    <property type="entry name" value="NMT1_2"/>
    <property type="match status" value="1"/>
</dbReference>
<sequence>MGFATVTRRSALVAAAVTLGLAALGGPSGAHAQDTTKLSVGISVKSIFGLPIVVARDKGFFKEEGLEVTIEYFAGGPPATAALMGGSLQFLNAAFENNVKTAKLGQPIVTIMNIQSNYAGAIIMRKDVAEKLGHKPEVADLKGMRIGTLARGGFTDVSTRYILNAAGLDPDKDAELIPIRGADRQIAAGQAGQIEAAMVTEPWGPIAVEGMDAWRYVVNTTVGEGPELFQDMGYVTLQTTKDYIAQNRAVAEKVVRAVVKAQNYIADPANVDDLTAIAKKEYGDVGGDAMRISVERQAKTYVPFMKESMVKKTMDLLVPNGLIQEPAPAYAEVVDQSFAPLWQAYGAK</sequence>
<dbReference type="GO" id="GO:0042597">
    <property type="term" value="C:periplasmic space"/>
    <property type="evidence" value="ECO:0007669"/>
    <property type="project" value="UniProtKB-SubCell"/>
</dbReference>
<comment type="subcellular location">
    <subcellularLocation>
        <location evidence="1">Periplasm</location>
    </subcellularLocation>
</comment>
<gene>
    <name evidence="5" type="ORF">E4O86_05225</name>
</gene>
<evidence type="ECO:0000256" key="4">
    <source>
        <dbReference type="SAM" id="SignalP"/>
    </source>
</evidence>
<feature type="signal peptide" evidence="4">
    <location>
        <begin position="1"/>
        <end position="32"/>
    </location>
</feature>
<feature type="chain" id="PRO_5037099941" evidence="4">
    <location>
        <begin position="33"/>
        <end position="348"/>
    </location>
</feature>
<dbReference type="InterPro" id="IPR006311">
    <property type="entry name" value="TAT_signal"/>
</dbReference>
<dbReference type="AlphaFoldDB" id="A0A964T273"/>
<evidence type="ECO:0000313" key="5">
    <source>
        <dbReference type="EMBL" id="MYZ47111.1"/>
    </source>
</evidence>
<proteinExistence type="inferred from homology"/>
<comment type="caution">
    <text evidence="5">The sequence shown here is derived from an EMBL/GenBank/DDBJ whole genome shotgun (WGS) entry which is preliminary data.</text>
</comment>
<keyword evidence="3 4" id="KW-0732">Signal</keyword>
<protein>
    <submittedName>
        <fullName evidence="5">ABC transporter substrate-binding protein</fullName>
    </submittedName>
</protein>
<dbReference type="PROSITE" id="PS51318">
    <property type="entry name" value="TAT"/>
    <property type="match status" value="1"/>
</dbReference>